<evidence type="ECO:0000256" key="2">
    <source>
        <dbReference type="ARBA" id="ARBA00022737"/>
    </source>
</evidence>
<keyword evidence="11" id="KW-1185">Reference proteome</keyword>
<feature type="region of interest" description="Disordered" evidence="7">
    <location>
        <begin position="1388"/>
        <end position="1614"/>
    </location>
</feature>
<evidence type="ECO:0000313" key="11">
    <source>
        <dbReference type="Proteomes" id="UP000011087"/>
    </source>
</evidence>
<feature type="active site" description="Proton acceptor" evidence="6">
    <location>
        <position position="932"/>
    </location>
</feature>
<dbReference type="Gene3D" id="1.25.10.10">
    <property type="entry name" value="Leucine-rich Repeat Variant"/>
    <property type="match status" value="1"/>
</dbReference>
<sequence length="1646" mass="181082">MWIWGSGSGKGGGEGGEGAKSGDKVEGGDKKTKEDHFRLVLRDHADRGLNFTWRTSDLENARKSLHAKLASLVTCPPEASSPLGADSSERRNADSPSMELRGQEERRVPVEAYQSEADLLSNVVMVKIEKVATSDKSRVIKSLPLDTASFDSITSLRVLGAEVDLESNVKPLVRSSLQVLGLSGQKAANDKLLDFIQPALSPSLTSLSLRRNQLKSFPASSFSCLANLRELDLSDNFLLDISPSLFVQCPRLESLNLQNNPRLTVRELDFRACKLRTLLLGLIQLDYLPSLAHLSTLTELSLFSLYIKARAPRRDPRRFFEALAVHVELLKAGSSAIKLFPSSKEARTELRSSLVPVLRSSSSWHALLGALLACIANEKMYRALISSDIAGTSGLHHLLAMCEGSEPLALDACVAVSKLCDHEEQAMELLELQIVERFCEVLSSEHNSVALKLFVLLTLRSMAGCSQQVCGAMLADSRETSRRLRYEHYDMGISLRYDIVSQTLLKMLKGNEADRSLEREALGLLGDLAFHSSHRRLLLGDARMLATVRSLTETVKDKVYQSPCKERGGKVILPSSSSSSSSPRGLLKDSFASSPSKDLGDADGVRFYEEAPSSVLSPRIFSPIPAEKEKHRTLLHGEGMRMEAPSEEAVLAAALRVLAILGDNQTLSRATRLSPIVEHRGLRILSVDGGGVKGIASIRILQRLERACGQPLYSLFDLVAGTSAGGIIASAMGNKLNMTEAEKIYRAITRKAFSLPRDKDKLNNSQGAQPAGAGGAGGPAAAAGAGGAGGIQNVLVREELLKEELQGGEGSTSWWTKLVQSGSSMRRVLFQGAKYDAGPLMQVLQSQFGEAVSRRMIEASLDPHACKTAVVSTLVSERPIRPYVFRSYQLPPGMKESFPGRSSSTWLEAMRASSAAPYFFDEFVSDGERLQDGAIVTNNPAVVAVHEAQRLWPGRAMELMVSVGTGKGPPVRREVKPSSSGIGMMMETFGELMVEAATSSERVAEAFEVLSPMIPGMSIFRLQVEDERCNVEIDDIKQETLMGIEQAAEEFMEDNIATMEEIACILRSCAPSMAGHHQEDEDEDEDEKEEGGGGGRKRKGPSPINDSSFMLREVLNERPLGKHGIGSKLRALFLESLLPCEEGQGRDMVEMFARMEVPSQLLSFHEGVLTRTCKAVSSSSSDLSVSGEQELDISFLLRVLHRSTANVVQIECDTLKSGGDLILSWCSEQVLLSIEDAMSILHSSSSHADQAISLMAEGREEEDEEEEVDNGGEGGGEGVPAVEVRGCEVEEANGIYLQTPEEHGRRRIYRHTSGLFLLLFHEQADRRLRGNVWMVKPCEAGEKYLGCLRSSPSRSSFSPHQPRAWQSFNGLRFVDDTGGRVRVSAIEYEDAVDASHEEEATGEEEDNKEEDKEQGEEEEGKEEGTKGAVEMDDIRAQAAQQGETEEDQEGLKGTETEQQQQQQQHVCTSDDEGIARLLLSPADMLNDFPAPRPVGREEQEQEQEQEKKEEAQGEREVAEEVTEEEQAVEEVGRERMPTVCAGGDGEGAVFDMQKEQQERERKEEERREEDREEEEDDDDDWEEDRKEGKEEEEEEDRTVDEEEEERGVQQKLEESCFPSLAGTRGCSREVDLTDVKKLIEVLEANR</sequence>
<dbReference type="InterPro" id="IPR001611">
    <property type="entry name" value="Leu-rich_rpt"/>
</dbReference>
<dbReference type="SUPFAM" id="SSF52058">
    <property type="entry name" value="L domain-like"/>
    <property type="match status" value="1"/>
</dbReference>
<feature type="domain" description="PNPLA" evidence="8">
    <location>
        <begin position="685"/>
        <end position="945"/>
    </location>
</feature>
<feature type="region of interest" description="Disordered" evidence="7">
    <location>
        <begin position="1"/>
        <end position="33"/>
    </location>
</feature>
<dbReference type="EMBL" id="JH993063">
    <property type="protein sequence ID" value="EKX37123.1"/>
    <property type="molecule type" value="Genomic_DNA"/>
</dbReference>
<dbReference type="SUPFAM" id="SSF48371">
    <property type="entry name" value="ARM repeat"/>
    <property type="match status" value="1"/>
</dbReference>
<dbReference type="eggNOG" id="KOG0619">
    <property type="taxonomic scope" value="Eukaryota"/>
</dbReference>
<dbReference type="PaxDb" id="55529-EKX37123"/>
<reference evidence="11" key="2">
    <citation type="submission" date="2012-11" db="EMBL/GenBank/DDBJ databases">
        <authorList>
            <person name="Kuo A."/>
            <person name="Curtis B.A."/>
            <person name="Tanifuji G."/>
            <person name="Burki F."/>
            <person name="Gruber A."/>
            <person name="Irimia M."/>
            <person name="Maruyama S."/>
            <person name="Arias M.C."/>
            <person name="Ball S.G."/>
            <person name="Gile G.H."/>
            <person name="Hirakawa Y."/>
            <person name="Hopkins J.F."/>
            <person name="Rensing S.A."/>
            <person name="Schmutz J."/>
            <person name="Symeonidi A."/>
            <person name="Elias M."/>
            <person name="Eveleigh R.J."/>
            <person name="Herman E.K."/>
            <person name="Klute M.J."/>
            <person name="Nakayama T."/>
            <person name="Obornik M."/>
            <person name="Reyes-Prieto A."/>
            <person name="Armbrust E.V."/>
            <person name="Aves S.J."/>
            <person name="Beiko R.G."/>
            <person name="Coutinho P."/>
            <person name="Dacks J.B."/>
            <person name="Durnford D.G."/>
            <person name="Fast N.M."/>
            <person name="Green B.R."/>
            <person name="Grisdale C."/>
            <person name="Hempe F."/>
            <person name="Henrissat B."/>
            <person name="Hoppner M.P."/>
            <person name="Ishida K.-I."/>
            <person name="Kim E."/>
            <person name="Koreny L."/>
            <person name="Kroth P.G."/>
            <person name="Liu Y."/>
            <person name="Malik S.-B."/>
            <person name="Maier U.G."/>
            <person name="McRose D."/>
            <person name="Mock T."/>
            <person name="Neilson J.A."/>
            <person name="Onodera N.T."/>
            <person name="Poole A.M."/>
            <person name="Pritham E.J."/>
            <person name="Richards T.A."/>
            <person name="Rocap G."/>
            <person name="Roy S.W."/>
            <person name="Sarai C."/>
            <person name="Schaack S."/>
            <person name="Shirato S."/>
            <person name="Slamovits C.H."/>
            <person name="Spencer D.F."/>
            <person name="Suzuki S."/>
            <person name="Worden A.Z."/>
            <person name="Zauner S."/>
            <person name="Barry K."/>
            <person name="Bell C."/>
            <person name="Bharti A.K."/>
            <person name="Crow J.A."/>
            <person name="Grimwood J."/>
            <person name="Kramer R."/>
            <person name="Lindquist E."/>
            <person name="Lucas S."/>
            <person name="Salamov A."/>
            <person name="McFadden G.I."/>
            <person name="Lane C.E."/>
            <person name="Keeling P.J."/>
            <person name="Gray M.W."/>
            <person name="Grigoriev I.V."/>
            <person name="Archibald J.M."/>
        </authorList>
    </citation>
    <scope>NUCLEOTIDE SEQUENCE</scope>
    <source>
        <strain evidence="11">CCMP2712</strain>
    </source>
</reference>
<dbReference type="HOGENOM" id="CLU_242643_0_0_1"/>
<evidence type="ECO:0000256" key="7">
    <source>
        <dbReference type="SAM" id="MobiDB-lite"/>
    </source>
</evidence>
<feature type="compositionally biased region" description="Basic and acidic residues" evidence="7">
    <location>
        <begin position="1552"/>
        <end position="1569"/>
    </location>
</feature>
<keyword evidence="1" id="KW-0433">Leucine-rich repeat</keyword>
<keyword evidence="3 6" id="KW-0378">Hydrolase</keyword>
<feature type="compositionally biased region" description="Acidic residues" evidence="7">
    <location>
        <begin position="1519"/>
        <end position="1528"/>
    </location>
</feature>
<feature type="compositionally biased region" description="Acidic residues" evidence="7">
    <location>
        <begin position="1080"/>
        <end position="1089"/>
    </location>
</feature>
<feature type="short sequence motif" description="DGA/G" evidence="6">
    <location>
        <begin position="932"/>
        <end position="934"/>
    </location>
</feature>
<evidence type="ECO:0000256" key="3">
    <source>
        <dbReference type="ARBA" id="ARBA00022801"/>
    </source>
</evidence>
<dbReference type="EnsemblProtists" id="EKX37123">
    <property type="protein sequence ID" value="EKX37123"/>
    <property type="gene ID" value="GUITHDRAFT_116702"/>
</dbReference>
<dbReference type="GO" id="GO:0016042">
    <property type="term" value="P:lipid catabolic process"/>
    <property type="evidence" value="ECO:0007669"/>
    <property type="project" value="UniProtKB-UniRule"/>
</dbReference>
<evidence type="ECO:0000256" key="4">
    <source>
        <dbReference type="ARBA" id="ARBA00022963"/>
    </source>
</evidence>
<evidence type="ECO:0000256" key="1">
    <source>
        <dbReference type="ARBA" id="ARBA00022614"/>
    </source>
</evidence>
<dbReference type="PROSITE" id="PS51450">
    <property type="entry name" value="LRR"/>
    <property type="match status" value="2"/>
</dbReference>
<feature type="compositionally biased region" description="Basic and acidic residues" evidence="7">
    <location>
        <begin position="1494"/>
        <end position="1518"/>
    </location>
</feature>
<dbReference type="OrthoDB" id="630895at2759"/>
<feature type="compositionally biased region" description="Acidic residues" evidence="7">
    <location>
        <begin position="1259"/>
        <end position="1270"/>
    </location>
</feature>
<dbReference type="SMART" id="SM00369">
    <property type="entry name" value="LRR_TYP"/>
    <property type="match status" value="2"/>
</dbReference>
<name>L1ILI4_GUITC</name>
<dbReference type="KEGG" id="gtt:GUITHDRAFT_116702"/>
<dbReference type="Pfam" id="PF13855">
    <property type="entry name" value="LRR_8"/>
    <property type="match status" value="1"/>
</dbReference>
<dbReference type="STRING" id="905079.L1ILI4"/>
<dbReference type="GO" id="GO:0004620">
    <property type="term" value="F:phospholipase activity"/>
    <property type="evidence" value="ECO:0007669"/>
    <property type="project" value="TreeGrafter"/>
</dbReference>
<evidence type="ECO:0000256" key="6">
    <source>
        <dbReference type="PROSITE-ProRule" id="PRU01161"/>
    </source>
</evidence>
<feature type="region of interest" description="Disordered" evidence="7">
    <location>
        <begin position="1257"/>
        <end position="1279"/>
    </location>
</feature>
<evidence type="ECO:0000313" key="10">
    <source>
        <dbReference type="EnsemblProtists" id="EKX37123"/>
    </source>
</evidence>
<evidence type="ECO:0000259" key="8">
    <source>
        <dbReference type="PROSITE" id="PS51635"/>
    </source>
</evidence>
<proteinExistence type="predicted"/>
<accession>L1ILI4</accession>
<dbReference type="GO" id="GO:0006631">
    <property type="term" value="P:fatty acid metabolic process"/>
    <property type="evidence" value="ECO:0007669"/>
    <property type="project" value="TreeGrafter"/>
</dbReference>
<dbReference type="InterPro" id="IPR002641">
    <property type="entry name" value="PNPLA_dom"/>
</dbReference>
<feature type="compositionally biased region" description="Acidic residues" evidence="7">
    <location>
        <begin position="1570"/>
        <end position="1582"/>
    </location>
</feature>
<feature type="region of interest" description="Disordered" evidence="7">
    <location>
        <begin position="1074"/>
        <end position="1107"/>
    </location>
</feature>
<feature type="region of interest" description="Disordered" evidence="7">
    <location>
        <begin position="76"/>
        <end position="108"/>
    </location>
</feature>
<gene>
    <name evidence="9" type="ORF">GUITHDRAFT_116702</name>
</gene>
<keyword evidence="4 6" id="KW-0442">Lipid degradation</keyword>
<dbReference type="SUPFAM" id="SSF52151">
    <property type="entry name" value="FabD/lysophospholipase-like"/>
    <property type="match status" value="1"/>
</dbReference>
<feature type="active site" description="Nucleophile" evidence="6">
    <location>
        <position position="723"/>
    </location>
</feature>
<dbReference type="PANTHER" id="PTHR24185:SF1">
    <property type="entry name" value="CALCIUM-INDEPENDENT PHOSPHOLIPASE A2-GAMMA"/>
    <property type="match status" value="1"/>
</dbReference>
<dbReference type="eggNOG" id="KOG4231">
    <property type="taxonomic scope" value="Eukaryota"/>
</dbReference>
<dbReference type="GeneID" id="17293865"/>
<dbReference type="PANTHER" id="PTHR24185">
    <property type="entry name" value="CALCIUM-INDEPENDENT PHOSPHOLIPASE A2-GAMMA"/>
    <property type="match status" value="1"/>
</dbReference>
<dbReference type="InterPro" id="IPR032675">
    <property type="entry name" value="LRR_dom_sf"/>
</dbReference>
<evidence type="ECO:0000256" key="5">
    <source>
        <dbReference type="ARBA" id="ARBA00023098"/>
    </source>
</evidence>
<dbReference type="InterPro" id="IPR016035">
    <property type="entry name" value="Acyl_Trfase/lysoPLipase"/>
</dbReference>
<dbReference type="InterPro" id="IPR016024">
    <property type="entry name" value="ARM-type_fold"/>
</dbReference>
<dbReference type="RefSeq" id="XP_005824103.1">
    <property type="nucleotide sequence ID" value="XM_005824046.1"/>
</dbReference>
<feature type="region of interest" description="Disordered" evidence="7">
    <location>
        <begin position="570"/>
        <end position="598"/>
    </location>
</feature>
<dbReference type="Gene3D" id="3.80.10.10">
    <property type="entry name" value="Ribonuclease Inhibitor"/>
    <property type="match status" value="1"/>
</dbReference>
<keyword evidence="2" id="KW-0677">Repeat</keyword>
<evidence type="ECO:0000313" key="9">
    <source>
        <dbReference type="EMBL" id="EKX37123.1"/>
    </source>
</evidence>
<feature type="region of interest" description="Disordered" evidence="7">
    <location>
        <begin position="758"/>
        <end position="779"/>
    </location>
</feature>
<feature type="compositionally biased region" description="Acidic residues" evidence="7">
    <location>
        <begin position="1400"/>
        <end position="1421"/>
    </location>
</feature>
<keyword evidence="5 6" id="KW-0443">Lipid metabolism</keyword>
<dbReference type="InterPro" id="IPR003591">
    <property type="entry name" value="Leu-rich_rpt_typical-subtyp"/>
</dbReference>
<protein>
    <recommendedName>
        <fullName evidence="8">PNPLA domain-containing protein</fullName>
    </recommendedName>
</protein>
<organism evidence="9">
    <name type="scientific">Guillardia theta (strain CCMP2712)</name>
    <name type="common">Cryptophyte</name>
    <dbReference type="NCBI Taxonomy" id="905079"/>
    <lineage>
        <taxon>Eukaryota</taxon>
        <taxon>Cryptophyceae</taxon>
        <taxon>Pyrenomonadales</taxon>
        <taxon>Geminigeraceae</taxon>
        <taxon>Guillardia</taxon>
    </lineage>
</organism>
<reference evidence="9 11" key="1">
    <citation type="journal article" date="2012" name="Nature">
        <title>Algal genomes reveal evolutionary mosaicism and the fate of nucleomorphs.</title>
        <authorList>
            <consortium name="DOE Joint Genome Institute"/>
            <person name="Curtis B.A."/>
            <person name="Tanifuji G."/>
            <person name="Burki F."/>
            <person name="Gruber A."/>
            <person name="Irimia M."/>
            <person name="Maruyama S."/>
            <person name="Arias M.C."/>
            <person name="Ball S.G."/>
            <person name="Gile G.H."/>
            <person name="Hirakawa Y."/>
            <person name="Hopkins J.F."/>
            <person name="Kuo A."/>
            <person name="Rensing S.A."/>
            <person name="Schmutz J."/>
            <person name="Symeonidi A."/>
            <person name="Elias M."/>
            <person name="Eveleigh R.J."/>
            <person name="Herman E.K."/>
            <person name="Klute M.J."/>
            <person name="Nakayama T."/>
            <person name="Obornik M."/>
            <person name="Reyes-Prieto A."/>
            <person name="Armbrust E.V."/>
            <person name="Aves S.J."/>
            <person name="Beiko R.G."/>
            <person name="Coutinho P."/>
            <person name="Dacks J.B."/>
            <person name="Durnford D.G."/>
            <person name="Fast N.M."/>
            <person name="Green B.R."/>
            <person name="Grisdale C.J."/>
            <person name="Hempel F."/>
            <person name="Henrissat B."/>
            <person name="Hoppner M.P."/>
            <person name="Ishida K."/>
            <person name="Kim E."/>
            <person name="Koreny L."/>
            <person name="Kroth P.G."/>
            <person name="Liu Y."/>
            <person name="Malik S.B."/>
            <person name="Maier U.G."/>
            <person name="McRose D."/>
            <person name="Mock T."/>
            <person name="Neilson J.A."/>
            <person name="Onodera N.T."/>
            <person name="Poole A.M."/>
            <person name="Pritham E.J."/>
            <person name="Richards T.A."/>
            <person name="Rocap G."/>
            <person name="Roy S.W."/>
            <person name="Sarai C."/>
            <person name="Schaack S."/>
            <person name="Shirato S."/>
            <person name="Slamovits C.H."/>
            <person name="Spencer D.F."/>
            <person name="Suzuki S."/>
            <person name="Worden A.Z."/>
            <person name="Zauner S."/>
            <person name="Barry K."/>
            <person name="Bell C."/>
            <person name="Bharti A.K."/>
            <person name="Crow J.A."/>
            <person name="Grimwood J."/>
            <person name="Kramer R."/>
            <person name="Lindquist E."/>
            <person name="Lucas S."/>
            <person name="Salamov A."/>
            <person name="McFadden G.I."/>
            <person name="Lane C.E."/>
            <person name="Keeling P.J."/>
            <person name="Gray M.W."/>
            <person name="Grigoriev I.V."/>
            <person name="Archibald J.M."/>
        </authorList>
    </citation>
    <scope>NUCLEOTIDE SEQUENCE</scope>
    <source>
        <strain evidence="9 11">CCMP2712</strain>
    </source>
</reference>
<feature type="short sequence motif" description="GXSXG" evidence="6">
    <location>
        <begin position="721"/>
        <end position="725"/>
    </location>
</feature>
<dbReference type="InterPro" id="IPR011989">
    <property type="entry name" value="ARM-like"/>
</dbReference>
<dbReference type="GO" id="GO:0016020">
    <property type="term" value="C:membrane"/>
    <property type="evidence" value="ECO:0007669"/>
    <property type="project" value="TreeGrafter"/>
</dbReference>
<feature type="short sequence motif" description="GXGXXG" evidence="6">
    <location>
        <begin position="689"/>
        <end position="694"/>
    </location>
</feature>
<feature type="compositionally biased region" description="Basic and acidic residues" evidence="7">
    <location>
        <begin position="20"/>
        <end position="33"/>
    </location>
</feature>
<dbReference type="Pfam" id="PF01734">
    <property type="entry name" value="Patatin"/>
    <property type="match status" value="1"/>
</dbReference>
<dbReference type="PROSITE" id="PS51635">
    <property type="entry name" value="PNPLA"/>
    <property type="match status" value="1"/>
</dbReference>
<reference evidence="10" key="3">
    <citation type="submission" date="2015-06" db="UniProtKB">
        <authorList>
            <consortium name="EnsemblProtists"/>
        </authorList>
    </citation>
    <scope>IDENTIFICATION</scope>
</reference>
<dbReference type="Gene3D" id="3.40.1090.10">
    <property type="entry name" value="Cytosolic phospholipase A2 catalytic domain"/>
    <property type="match status" value="1"/>
</dbReference>
<dbReference type="Proteomes" id="UP000011087">
    <property type="component" value="Unassembled WGS sequence"/>
</dbReference>
<feature type="compositionally biased region" description="Acidic residues" evidence="7">
    <location>
        <begin position="1590"/>
        <end position="1605"/>
    </location>
</feature>
<feature type="compositionally biased region" description="Gly residues" evidence="7">
    <location>
        <begin position="1"/>
        <end position="19"/>
    </location>
</feature>